<dbReference type="GO" id="GO:0004556">
    <property type="term" value="F:alpha-amylase activity"/>
    <property type="evidence" value="ECO:0007669"/>
    <property type="project" value="TreeGrafter"/>
</dbReference>
<dbReference type="SUPFAM" id="SSF51445">
    <property type="entry name" value="(Trans)glycosidases"/>
    <property type="match status" value="1"/>
</dbReference>
<keyword evidence="2" id="KW-0378">Hydrolase</keyword>
<name>A0A6M8SKE9_9NEIS</name>
<dbReference type="Gene3D" id="2.60.40.1180">
    <property type="entry name" value="Golgi alpha-mannosidase II"/>
    <property type="match status" value="1"/>
</dbReference>
<keyword evidence="6" id="KW-1185">Reference proteome</keyword>
<protein>
    <submittedName>
        <fullName evidence="5">Alpha glucosidase</fullName>
    </submittedName>
</protein>
<dbReference type="PANTHER" id="PTHR10357">
    <property type="entry name" value="ALPHA-AMYLASE FAMILY MEMBER"/>
    <property type="match status" value="1"/>
</dbReference>
<dbReference type="GO" id="GO:0009313">
    <property type="term" value="P:oligosaccharide catabolic process"/>
    <property type="evidence" value="ECO:0007669"/>
    <property type="project" value="TreeGrafter"/>
</dbReference>
<accession>A0A6M8SKE9</accession>
<keyword evidence="3" id="KW-0326">Glycosidase</keyword>
<dbReference type="EMBL" id="CP054143">
    <property type="protein sequence ID" value="QKJ65592.1"/>
    <property type="molecule type" value="Genomic_DNA"/>
</dbReference>
<dbReference type="PANTHER" id="PTHR10357:SF179">
    <property type="entry name" value="NEUTRAL AND BASIC AMINO ACID TRANSPORT PROTEIN RBAT"/>
    <property type="match status" value="1"/>
</dbReference>
<evidence type="ECO:0000256" key="2">
    <source>
        <dbReference type="ARBA" id="ARBA00022801"/>
    </source>
</evidence>
<dbReference type="AlphaFoldDB" id="A0A6M8SKE9"/>
<dbReference type="Gene3D" id="3.90.400.10">
    <property type="entry name" value="Oligo-1,6-glucosidase, Domain 2"/>
    <property type="match status" value="1"/>
</dbReference>
<organism evidence="5 6">
    <name type="scientific">Deefgea piscis</name>
    <dbReference type="NCBI Taxonomy" id="2739061"/>
    <lineage>
        <taxon>Bacteria</taxon>
        <taxon>Pseudomonadati</taxon>
        <taxon>Pseudomonadota</taxon>
        <taxon>Betaproteobacteria</taxon>
        <taxon>Neisseriales</taxon>
        <taxon>Chitinibacteraceae</taxon>
        <taxon>Deefgea</taxon>
    </lineage>
</organism>
<proteinExistence type="inferred from homology"/>
<evidence type="ECO:0000259" key="4">
    <source>
        <dbReference type="SMART" id="SM00642"/>
    </source>
</evidence>
<dbReference type="Gene3D" id="3.20.20.80">
    <property type="entry name" value="Glycosidases"/>
    <property type="match status" value="2"/>
</dbReference>
<reference evidence="5 6" key="1">
    <citation type="submission" date="2020-05" db="EMBL/GenBank/DDBJ databases">
        <title>Complete genome sequence of Deefgea sp. D17.</title>
        <authorList>
            <person name="Bae J.-W."/>
            <person name="Han J.E."/>
        </authorList>
    </citation>
    <scope>NUCLEOTIDE SEQUENCE [LARGE SCALE GENOMIC DNA]</scope>
    <source>
        <strain evidence="5 6">D17</strain>
    </source>
</reference>
<evidence type="ECO:0000256" key="1">
    <source>
        <dbReference type="ARBA" id="ARBA00008061"/>
    </source>
</evidence>
<dbReference type="CDD" id="cd11330">
    <property type="entry name" value="AmyAc_OligoGlu"/>
    <property type="match status" value="1"/>
</dbReference>
<evidence type="ECO:0000313" key="5">
    <source>
        <dbReference type="EMBL" id="QKJ65592.1"/>
    </source>
</evidence>
<dbReference type="SUPFAM" id="SSF51011">
    <property type="entry name" value="Glycosyl hydrolase domain"/>
    <property type="match status" value="1"/>
</dbReference>
<dbReference type="Pfam" id="PF00128">
    <property type="entry name" value="Alpha-amylase"/>
    <property type="match status" value="1"/>
</dbReference>
<comment type="similarity">
    <text evidence="1">Belongs to the glycosyl hydrolase 13 family.</text>
</comment>
<evidence type="ECO:0000256" key="3">
    <source>
        <dbReference type="ARBA" id="ARBA00023295"/>
    </source>
</evidence>
<dbReference type="Proteomes" id="UP000504844">
    <property type="component" value="Chromosome"/>
</dbReference>
<evidence type="ECO:0000313" key="6">
    <source>
        <dbReference type="Proteomes" id="UP000504844"/>
    </source>
</evidence>
<sequence length="542" mass="61626">MKKSDWWRGAVIYQIYPRSFMDSNNDGVGDLRGILQRLPYLQSLNVDALWISPFFKSPMADFGYDVSDYCAVDPLFGDLADFDALIKAAHKAKLKIIIDQVLSHTSDQHAWFIESRSSRNNAKADWYVWADPQPDGTPPNNWLSVFGGSAWQWDSRRCQYYLHNFLSSQPDLNFHCKAVQKALLAELEFWLLRGVDGFRFDACIFHFHDAQLRNNPPARVADTTSVAASNPYGMQQHLYDKSQPENLAFLKKIRKRLNRYRATSIGEIGDDDSPKRIAEYTEGGDKFHQAYSFDLLTETFSAAHIRQRVEIMESQFAALANPGWTCWSLGNHDVPRVATRWGKGRAGAPFSKLMIALQGSLRGSVCLYQGDELGLPEGDIPFELLQDPYGKTFWPEFKGRDGCRTPMPWHIDAPFAGFSGTTPWLPISPEQQALSVDVQDKPRDSILNFTRRFFAWRRKNRLLVLGDITFLPAPEPILLFERSGNGEKMLIAFNLSANEHRIKLPKQWQNIATMDGHGLMGGAIVKQYIVLQAWGGYFGKIE</sequence>
<gene>
    <name evidence="5" type="ORF">HQN60_01910</name>
</gene>
<dbReference type="SMART" id="SM00642">
    <property type="entry name" value="Aamy"/>
    <property type="match status" value="1"/>
</dbReference>
<dbReference type="FunFam" id="3.90.400.10:FF:000002">
    <property type="entry name" value="Sucrose isomerase"/>
    <property type="match status" value="1"/>
</dbReference>
<dbReference type="InterPro" id="IPR045857">
    <property type="entry name" value="O16G_dom_2"/>
</dbReference>
<dbReference type="InterPro" id="IPR013780">
    <property type="entry name" value="Glyco_hydro_b"/>
</dbReference>
<dbReference type="InterPro" id="IPR006047">
    <property type="entry name" value="GH13_cat_dom"/>
</dbReference>
<feature type="domain" description="Glycosyl hydrolase family 13 catalytic" evidence="4">
    <location>
        <begin position="14"/>
        <end position="404"/>
    </location>
</feature>
<dbReference type="RefSeq" id="WP_173532102.1">
    <property type="nucleotide sequence ID" value="NZ_CP054143.1"/>
</dbReference>
<dbReference type="InterPro" id="IPR017853">
    <property type="entry name" value="GH"/>
</dbReference>
<dbReference type="KEGG" id="dee:HQN60_01910"/>